<gene>
    <name evidence="2" type="ORF">H3V42_00100</name>
</gene>
<dbReference type="CDD" id="cd06529">
    <property type="entry name" value="S24_LexA-like"/>
    <property type="match status" value="1"/>
</dbReference>
<dbReference type="EMBL" id="CP060122">
    <property type="protein sequence ID" value="QNG46127.1"/>
    <property type="molecule type" value="Genomic_DNA"/>
</dbReference>
<feature type="domain" description="Peptidase S24/S26A/S26B/S26C" evidence="1">
    <location>
        <begin position="114"/>
        <end position="223"/>
    </location>
</feature>
<proteinExistence type="predicted"/>
<protein>
    <submittedName>
        <fullName evidence="2">LexA family transcriptional regulator</fullName>
    </submittedName>
</protein>
<sequence>MNMEPIDPGLAGLWCKRERNSRGWSASDLARRINGIAQEQGDTTEVSQQVISKFEQGSTKRKPAWVRYVSLAFAAAEEETGEDSYLSTGKSDSGVLVRLLPTFAGLGGGGTGDGDEGYLSVSRDLVERELRVPVDALLAMVAEGNSMEPDFEGGDQILVDTRRKSLAQPGAFCLWDVDGHVIKYVERIQNSDPPRVRIASRNAELYPPVERLLEEIGLIGRVVWFGRRVQ</sequence>
<dbReference type="InterPro" id="IPR001387">
    <property type="entry name" value="Cro/C1-type_HTH"/>
</dbReference>
<dbReference type="Proteomes" id="UP000515377">
    <property type="component" value="Chromosome"/>
</dbReference>
<organism evidence="2 3">
    <name type="scientific">Sphingobium yanoikuyae</name>
    <name type="common">Sphingomonas yanoikuyae</name>
    <dbReference type="NCBI Taxonomy" id="13690"/>
    <lineage>
        <taxon>Bacteria</taxon>
        <taxon>Pseudomonadati</taxon>
        <taxon>Pseudomonadota</taxon>
        <taxon>Alphaproteobacteria</taxon>
        <taxon>Sphingomonadales</taxon>
        <taxon>Sphingomonadaceae</taxon>
        <taxon>Sphingobium</taxon>
    </lineage>
</organism>
<dbReference type="AlphaFoldDB" id="A0A9X7U9Z5"/>
<dbReference type="InterPro" id="IPR036286">
    <property type="entry name" value="LexA/Signal_pep-like_sf"/>
</dbReference>
<dbReference type="SUPFAM" id="SSF51306">
    <property type="entry name" value="LexA/Signal peptidase"/>
    <property type="match status" value="1"/>
</dbReference>
<dbReference type="InterPro" id="IPR039418">
    <property type="entry name" value="LexA-like"/>
</dbReference>
<evidence type="ECO:0000313" key="3">
    <source>
        <dbReference type="Proteomes" id="UP000515377"/>
    </source>
</evidence>
<dbReference type="Pfam" id="PF00717">
    <property type="entry name" value="Peptidase_S24"/>
    <property type="match status" value="1"/>
</dbReference>
<dbReference type="InterPro" id="IPR015927">
    <property type="entry name" value="Peptidase_S24_S26A/B/C"/>
</dbReference>
<evidence type="ECO:0000313" key="2">
    <source>
        <dbReference type="EMBL" id="QNG46127.1"/>
    </source>
</evidence>
<accession>A0A9X7U9Z5</accession>
<evidence type="ECO:0000259" key="1">
    <source>
        <dbReference type="Pfam" id="PF00717"/>
    </source>
</evidence>
<dbReference type="CDD" id="cd00093">
    <property type="entry name" value="HTH_XRE"/>
    <property type="match status" value="1"/>
</dbReference>
<dbReference type="Gene3D" id="2.10.109.10">
    <property type="entry name" value="Umud Fragment, subunit A"/>
    <property type="match status" value="1"/>
</dbReference>
<reference evidence="2 3" key="1">
    <citation type="submission" date="2020-07" db="EMBL/GenBank/DDBJ databases">
        <title>Whole genome sequence of Sphingobium yanoikuyae A3.</title>
        <authorList>
            <person name="Han S.-S."/>
        </authorList>
    </citation>
    <scope>NUCLEOTIDE SEQUENCE [LARGE SCALE GENOMIC DNA]</scope>
    <source>
        <strain evidence="2 3">A3</strain>
    </source>
</reference>
<name>A0A9X7U9Z5_SPHYA</name>